<dbReference type="EMBL" id="SNRY01001327">
    <property type="protein sequence ID" value="KAA6331770.1"/>
    <property type="molecule type" value="Genomic_DNA"/>
</dbReference>
<name>A0A5J4RF15_9ZZZZ</name>
<proteinExistence type="predicted"/>
<comment type="caution">
    <text evidence="1">The sequence shown here is derived from an EMBL/GenBank/DDBJ whole genome shotgun (WGS) entry which is preliminary data.</text>
</comment>
<organism evidence="1">
    <name type="scientific">termite gut metagenome</name>
    <dbReference type="NCBI Taxonomy" id="433724"/>
    <lineage>
        <taxon>unclassified sequences</taxon>
        <taxon>metagenomes</taxon>
        <taxon>organismal metagenomes</taxon>
    </lineage>
</organism>
<accession>A0A5J4RF15</accession>
<evidence type="ECO:0000313" key="1">
    <source>
        <dbReference type="EMBL" id="KAA6331770.1"/>
    </source>
</evidence>
<dbReference type="AlphaFoldDB" id="A0A5J4RF15"/>
<protein>
    <submittedName>
        <fullName evidence="1">Uncharacterized protein</fullName>
    </submittedName>
</protein>
<reference evidence="1" key="1">
    <citation type="submission" date="2019-03" db="EMBL/GenBank/DDBJ databases">
        <title>Single cell metagenomics reveals metabolic interactions within the superorganism composed of flagellate Streblomastix strix and complex community of Bacteroidetes bacteria on its surface.</title>
        <authorList>
            <person name="Treitli S.C."/>
            <person name="Kolisko M."/>
            <person name="Husnik F."/>
            <person name="Keeling P."/>
            <person name="Hampl V."/>
        </authorList>
    </citation>
    <scope>NUCLEOTIDE SEQUENCE</scope>
    <source>
        <strain evidence="1">STM</strain>
    </source>
</reference>
<sequence length="92" mass="10731">MASYTKHKSWIITHALLEVLKKEEAGIDGTITINSNDLKDCIISLKIKDFNFSFVKGLKKNLNFENYRIVYREKTVVKIQKIELNENNKTIK</sequence>
<gene>
    <name evidence="1" type="ORF">EZS27_019651</name>
</gene>